<keyword evidence="5" id="KW-1185">Reference proteome</keyword>
<evidence type="ECO:0000313" key="4">
    <source>
        <dbReference type="EMBL" id="KAG2584324.1"/>
    </source>
</evidence>
<accession>A0A8T0RFW4</accession>
<evidence type="ECO:0000256" key="2">
    <source>
        <dbReference type="SAM" id="MobiDB-lite"/>
    </source>
</evidence>
<keyword evidence="1" id="KW-0175">Coiled coil</keyword>
<organism evidence="4 5">
    <name type="scientific">Panicum virgatum</name>
    <name type="common">Blackwell switchgrass</name>
    <dbReference type="NCBI Taxonomy" id="38727"/>
    <lineage>
        <taxon>Eukaryota</taxon>
        <taxon>Viridiplantae</taxon>
        <taxon>Streptophyta</taxon>
        <taxon>Embryophyta</taxon>
        <taxon>Tracheophyta</taxon>
        <taxon>Spermatophyta</taxon>
        <taxon>Magnoliopsida</taxon>
        <taxon>Liliopsida</taxon>
        <taxon>Poales</taxon>
        <taxon>Poaceae</taxon>
        <taxon>PACMAD clade</taxon>
        <taxon>Panicoideae</taxon>
        <taxon>Panicodae</taxon>
        <taxon>Paniceae</taxon>
        <taxon>Panicinae</taxon>
        <taxon>Panicum</taxon>
        <taxon>Panicum sect. Hiantes</taxon>
    </lineage>
</organism>
<feature type="compositionally biased region" description="Basic residues" evidence="2">
    <location>
        <begin position="120"/>
        <end position="131"/>
    </location>
</feature>
<feature type="compositionally biased region" description="Low complexity" evidence="2">
    <location>
        <begin position="132"/>
        <end position="145"/>
    </location>
</feature>
<feature type="compositionally biased region" description="Basic residues" evidence="2">
    <location>
        <begin position="207"/>
        <end position="220"/>
    </location>
</feature>
<evidence type="ECO:0000256" key="1">
    <source>
        <dbReference type="SAM" id="Coils"/>
    </source>
</evidence>
<dbReference type="Pfam" id="PF14303">
    <property type="entry name" value="NAM-associated"/>
    <property type="match status" value="1"/>
</dbReference>
<comment type="caution">
    <text evidence="4">The sequence shown here is derived from an EMBL/GenBank/DDBJ whole genome shotgun (WGS) entry which is preliminary data.</text>
</comment>
<dbReference type="AlphaFoldDB" id="A0A8T0RFW4"/>
<dbReference type="PANTHER" id="PTHR45125">
    <property type="entry name" value="F21J9.4-RELATED"/>
    <property type="match status" value="1"/>
</dbReference>
<feature type="compositionally biased region" description="Polar residues" evidence="2">
    <location>
        <begin position="346"/>
        <end position="356"/>
    </location>
</feature>
<feature type="domain" description="No apical meristem-associated C-terminal" evidence="3">
    <location>
        <begin position="321"/>
        <end position="482"/>
    </location>
</feature>
<dbReference type="InterPro" id="IPR029466">
    <property type="entry name" value="NAM-associated_C"/>
</dbReference>
<gene>
    <name evidence="4" type="ORF">PVAP13_6KG296900</name>
</gene>
<evidence type="ECO:0000313" key="5">
    <source>
        <dbReference type="Proteomes" id="UP000823388"/>
    </source>
</evidence>
<proteinExistence type="predicted"/>
<dbReference type="Proteomes" id="UP000823388">
    <property type="component" value="Chromosome 6K"/>
</dbReference>
<sequence>MAPAVTARGGGPPEEAASVQGAVQVRLFPAALAWPCKIGIACRRTAYSLILSPHRILSLLAFQPSRHSSLAFLCPDASLAVLSSLGEPRIDAPFPSRGDLELESKARSRRARQRESIGARRGRRKRRRRTQSQRPSSPGSAGSSSAPPPATVVSRQLMDNLWQGIGAGSQQLGEVNYTPGIDIGDQQLNNFTPEGSENVNPMPAKPVKPRKGGPGHKRLKNFSTKEDEILCSAYLNVSKDPILVVNQSTGSYWARITAYCEEHNCPRSKSSLQHRWGDIQKDTSRFCGFYAEVERKNQSGKSEDDKVKDALQMYEGIVDSTFKFIHCWYMLRNEMKWTEWLASMSASNGEPSTEPATANADATLPPRIDRPTGRDRAKKARTSSTASSACLEVLQKMSMDRHAYEERVEAATKEEAKDIASRSDRKLALQEEHLQVQKAQVQIQRELLELQKEDREERVMSIDLEKLSPWVQEYYINKQKQISAMSLRGGGSSAPRG</sequence>
<feature type="region of interest" description="Disordered" evidence="2">
    <location>
        <begin position="93"/>
        <end position="151"/>
    </location>
</feature>
<reference evidence="4" key="1">
    <citation type="submission" date="2020-05" db="EMBL/GenBank/DDBJ databases">
        <title>WGS assembly of Panicum virgatum.</title>
        <authorList>
            <person name="Lovell J.T."/>
            <person name="Jenkins J."/>
            <person name="Shu S."/>
            <person name="Juenger T.E."/>
            <person name="Schmutz J."/>
        </authorList>
    </citation>
    <scope>NUCLEOTIDE SEQUENCE</scope>
    <source>
        <strain evidence="4">AP13</strain>
    </source>
</reference>
<feature type="region of interest" description="Disordered" evidence="2">
    <location>
        <begin position="346"/>
        <end position="384"/>
    </location>
</feature>
<name>A0A8T0RFW4_PANVG</name>
<evidence type="ECO:0000259" key="3">
    <source>
        <dbReference type="Pfam" id="PF14303"/>
    </source>
</evidence>
<protein>
    <recommendedName>
        <fullName evidence="3">No apical meristem-associated C-terminal domain-containing protein</fullName>
    </recommendedName>
</protein>
<dbReference type="PANTHER" id="PTHR45125:SF28">
    <property type="entry name" value="OS02G0603500 PROTEIN"/>
    <property type="match status" value="1"/>
</dbReference>
<dbReference type="EMBL" id="CM029047">
    <property type="protein sequence ID" value="KAG2584324.1"/>
    <property type="molecule type" value="Genomic_DNA"/>
</dbReference>
<feature type="coiled-coil region" evidence="1">
    <location>
        <begin position="394"/>
        <end position="458"/>
    </location>
</feature>
<feature type="region of interest" description="Disordered" evidence="2">
    <location>
        <begin position="195"/>
        <end position="220"/>
    </location>
</feature>